<dbReference type="GO" id="GO:0004791">
    <property type="term" value="F:thioredoxin-disulfide reductase (NADPH) activity"/>
    <property type="evidence" value="ECO:0007669"/>
    <property type="project" value="UniProtKB-UniRule"/>
</dbReference>
<dbReference type="STRING" id="1125699.HMPREF9194_01270"/>
<gene>
    <name evidence="10" type="ORF">HMPREF9194_01270</name>
</gene>
<keyword evidence="3 7" id="KW-0274">FAD</keyword>
<dbReference type="OrthoDB" id="9806179at2"/>
<dbReference type="EC" id="1.8.1.9" evidence="7"/>
<dbReference type="InterPro" id="IPR023753">
    <property type="entry name" value="FAD/NAD-binding_dom"/>
</dbReference>
<protein>
    <recommendedName>
        <fullName evidence="7">Thioredoxin reductase</fullName>
        <ecNumber evidence="7">1.8.1.9</ecNumber>
    </recommendedName>
</protein>
<dbReference type="EMBL" id="ATFF01000006">
    <property type="protein sequence ID" value="EPF30943.1"/>
    <property type="molecule type" value="Genomic_DNA"/>
</dbReference>
<dbReference type="InterPro" id="IPR005982">
    <property type="entry name" value="Thioredox_Rdtase"/>
</dbReference>
<evidence type="ECO:0000256" key="1">
    <source>
        <dbReference type="ARBA" id="ARBA00009333"/>
    </source>
</evidence>
<keyword evidence="11" id="KW-1185">Reference proteome</keyword>
<evidence type="ECO:0000256" key="3">
    <source>
        <dbReference type="ARBA" id="ARBA00022827"/>
    </source>
</evidence>
<dbReference type="InterPro" id="IPR036188">
    <property type="entry name" value="FAD/NAD-bd_sf"/>
</dbReference>
<keyword evidence="5" id="KW-1015">Disulfide bond</keyword>
<dbReference type="AlphaFoldDB" id="S3JY63"/>
<comment type="similarity">
    <text evidence="1 7">Belongs to the class-II pyridine nucleotide-disulfide oxidoreductase family.</text>
</comment>
<dbReference type="eggNOG" id="COG0492">
    <property type="taxonomic scope" value="Bacteria"/>
</dbReference>
<sequence length="303" mass="31968">MIYDVAIIGGGPGGYTAALYCVRSGLSAVVLEKLSPGGQMAATNIVDNYPGFEEGIDGFTLGQKMKAGAERFGAQTVLAEVKSADLKSKIKKIDSSEGVFEAKTVIIATGAEAKKLGLPEETQLAGKGVAYCATCDGMFYKNKTVAVVGGGNSAVADALYLSNICTEVYLIHRRGELRASAVYMNALKAVGNVHLVWHSVVSKLLYDKTLTGITVRNVESGETSNIECSGLFVAVGRLPNTALFKDTVELDAGGYIVADESTRTNIPGVFAVGDVRTKALRQIVTACADGAVASRYIEDYIRE</sequence>
<accession>S3JY63</accession>
<feature type="domain" description="FAD/NAD(P)-binding" evidence="9">
    <location>
        <begin position="3"/>
        <end position="290"/>
    </location>
</feature>
<evidence type="ECO:0000256" key="2">
    <source>
        <dbReference type="ARBA" id="ARBA00022630"/>
    </source>
</evidence>
<evidence type="ECO:0000256" key="8">
    <source>
        <dbReference type="RuleBase" id="RU003881"/>
    </source>
</evidence>
<reference evidence="10 11" key="1">
    <citation type="submission" date="2013-04" db="EMBL/GenBank/DDBJ databases">
        <title>The Genome Sequence of Treponema maltophilum ATCC 51939.</title>
        <authorList>
            <consortium name="The Broad Institute Genomics Platform"/>
            <person name="Earl A."/>
            <person name="Ward D."/>
            <person name="Feldgarden M."/>
            <person name="Gevers D."/>
            <person name="Leonetti C."/>
            <person name="Blanton J.M."/>
            <person name="Dewhirst F.E."/>
            <person name="Izard J."/>
            <person name="Walker B."/>
            <person name="Young S."/>
            <person name="Zeng Q."/>
            <person name="Gargeya S."/>
            <person name="Fitzgerald M."/>
            <person name="Haas B."/>
            <person name="Abouelleil A."/>
            <person name="Allen A.W."/>
            <person name="Alvarado L."/>
            <person name="Arachchi H.M."/>
            <person name="Berlin A.M."/>
            <person name="Chapman S.B."/>
            <person name="Gainer-Dewar J."/>
            <person name="Goldberg J."/>
            <person name="Griggs A."/>
            <person name="Gujja S."/>
            <person name="Hansen M."/>
            <person name="Howarth C."/>
            <person name="Imamovic A."/>
            <person name="Ireland A."/>
            <person name="Larimer J."/>
            <person name="McCowan C."/>
            <person name="Murphy C."/>
            <person name="Pearson M."/>
            <person name="Poon T.W."/>
            <person name="Priest M."/>
            <person name="Roberts A."/>
            <person name="Saif S."/>
            <person name="Shea T."/>
            <person name="Sisk P."/>
            <person name="Sykes S."/>
            <person name="Wortman J."/>
            <person name="Nusbaum C."/>
            <person name="Birren B."/>
        </authorList>
    </citation>
    <scope>NUCLEOTIDE SEQUENCE [LARGE SCALE GENOMIC DNA]</scope>
    <source>
        <strain evidence="10 11">ATCC 51939</strain>
    </source>
</reference>
<dbReference type="GO" id="GO:0019430">
    <property type="term" value="P:removal of superoxide radicals"/>
    <property type="evidence" value="ECO:0007669"/>
    <property type="project" value="UniProtKB-UniRule"/>
</dbReference>
<dbReference type="PROSITE" id="PS00573">
    <property type="entry name" value="PYRIDINE_REDOX_2"/>
    <property type="match status" value="1"/>
</dbReference>
<dbReference type="SUPFAM" id="SSF51905">
    <property type="entry name" value="FAD/NAD(P)-binding domain"/>
    <property type="match status" value="1"/>
</dbReference>
<keyword evidence="2 7" id="KW-0285">Flavoprotein</keyword>
<comment type="cofactor">
    <cofactor evidence="8">
        <name>FAD</name>
        <dbReference type="ChEBI" id="CHEBI:57692"/>
    </cofactor>
    <text evidence="8">Binds 1 FAD per subunit.</text>
</comment>
<comment type="caution">
    <text evidence="10">The sequence shown here is derived from an EMBL/GenBank/DDBJ whole genome shotgun (WGS) entry which is preliminary data.</text>
</comment>
<evidence type="ECO:0000313" key="11">
    <source>
        <dbReference type="Proteomes" id="UP000014541"/>
    </source>
</evidence>
<dbReference type="PATRIC" id="fig|1125699.3.peg.1286"/>
<evidence type="ECO:0000256" key="5">
    <source>
        <dbReference type="ARBA" id="ARBA00023157"/>
    </source>
</evidence>
<dbReference type="InterPro" id="IPR008255">
    <property type="entry name" value="Pyr_nucl-diS_OxRdtase_2_AS"/>
</dbReference>
<comment type="subunit">
    <text evidence="7">Homodimer.</text>
</comment>
<keyword evidence="4 7" id="KW-0560">Oxidoreductase</keyword>
<dbReference type="InterPro" id="IPR050097">
    <property type="entry name" value="Ferredoxin-NADP_redctase_2"/>
</dbReference>
<dbReference type="HOGENOM" id="CLU_031864_5_3_12"/>
<dbReference type="Gene3D" id="3.50.50.60">
    <property type="entry name" value="FAD/NAD(P)-binding domain"/>
    <property type="match status" value="2"/>
</dbReference>
<dbReference type="PRINTS" id="PR00469">
    <property type="entry name" value="PNDRDTASEII"/>
</dbReference>
<comment type="catalytic activity">
    <reaction evidence="7">
        <text>[thioredoxin]-dithiol + NADP(+) = [thioredoxin]-disulfide + NADPH + H(+)</text>
        <dbReference type="Rhea" id="RHEA:20345"/>
        <dbReference type="Rhea" id="RHEA-COMP:10698"/>
        <dbReference type="Rhea" id="RHEA-COMP:10700"/>
        <dbReference type="ChEBI" id="CHEBI:15378"/>
        <dbReference type="ChEBI" id="CHEBI:29950"/>
        <dbReference type="ChEBI" id="CHEBI:50058"/>
        <dbReference type="ChEBI" id="CHEBI:57783"/>
        <dbReference type="ChEBI" id="CHEBI:58349"/>
        <dbReference type="EC" id="1.8.1.9"/>
    </reaction>
</comment>
<evidence type="ECO:0000256" key="7">
    <source>
        <dbReference type="RuleBase" id="RU003880"/>
    </source>
</evidence>
<evidence type="ECO:0000256" key="4">
    <source>
        <dbReference type="ARBA" id="ARBA00023002"/>
    </source>
</evidence>
<dbReference type="NCBIfam" id="TIGR01292">
    <property type="entry name" value="TRX_reduct"/>
    <property type="match status" value="1"/>
</dbReference>
<dbReference type="Proteomes" id="UP000014541">
    <property type="component" value="Unassembled WGS sequence"/>
</dbReference>
<dbReference type="GO" id="GO:0005737">
    <property type="term" value="C:cytoplasm"/>
    <property type="evidence" value="ECO:0007669"/>
    <property type="project" value="InterPro"/>
</dbReference>
<keyword evidence="6 7" id="KW-0676">Redox-active center</keyword>
<evidence type="ECO:0000259" key="9">
    <source>
        <dbReference type="Pfam" id="PF07992"/>
    </source>
</evidence>
<dbReference type="PRINTS" id="PR00368">
    <property type="entry name" value="FADPNR"/>
</dbReference>
<organism evidence="10 11">
    <name type="scientific">Treponema maltophilum ATCC 51939</name>
    <dbReference type="NCBI Taxonomy" id="1125699"/>
    <lineage>
        <taxon>Bacteria</taxon>
        <taxon>Pseudomonadati</taxon>
        <taxon>Spirochaetota</taxon>
        <taxon>Spirochaetia</taxon>
        <taxon>Spirochaetales</taxon>
        <taxon>Treponemataceae</taxon>
        <taxon>Treponema</taxon>
    </lineage>
</organism>
<evidence type="ECO:0000256" key="6">
    <source>
        <dbReference type="ARBA" id="ARBA00023284"/>
    </source>
</evidence>
<evidence type="ECO:0000313" key="10">
    <source>
        <dbReference type="EMBL" id="EPF30943.1"/>
    </source>
</evidence>
<dbReference type="Pfam" id="PF07992">
    <property type="entry name" value="Pyr_redox_2"/>
    <property type="match status" value="1"/>
</dbReference>
<name>S3JY63_TREMA</name>
<keyword evidence="8" id="KW-0521">NADP</keyword>
<proteinExistence type="inferred from homology"/>
<dbReference type="PANTHER" id="PTHR48105">
    <property type="entry name" value="THIOREDOXIN REDUCTASE 1-RELATED-RELATED"/>
    <property type="match status" value="1"/>
</dbReference>
<dbReference type="RefSeq" id="WP_016525554.1">
    <property type="nucleotide sequence ID" value="NZ_KE332518.1"/>
</dbReference>